<dbReference type="EMBL" id="SNXW01000001">
    <property type="protein sequence ID" value="TDP88084.1"/>
    <property type="molecule type" value="Genomic_DNA"/>
</dbReference>
<dbReference type="InterPro" id="IPR027417">
    <property type="entry name" value="P-loop_NTPase"/>
</dbReference>
<comment type="caution">
    <text evidence="3">The sequence shown here is derived from an EMBL/GenBank/DDBJ whole genome shotgun (WGS) entry which is preliminary data.</text>
</comment>
<dbReference type="Proteomes" id="UP000294593">
    <property type="component" value="Unassembled WGS sequence"/>
</dbReference>
<sequence length="649" mass="68779">MTYPPEQARDALQFIDPGCDRQTWVKVMAGAKAAGLDVDDVTAWSSTASNFKGERDVMNAWRSIDERGAVQAGTLFHMARANGWKPQQDANRPTPARAPAPTRKEPPRAAIRPGMSAAEVWQAAAPATAEHGYITRKGGRPDGLRVCAGGLRIGGRDMAGALLVPVQTPAGELVSLQCIPADGPKMNLPGHPMRGVFVVGDLEPQGRAYVVEGIGQAWACWKATGCAAVVAFGWGRVSTVTKELRAAHPGLSLVVVPDAGKEDDAERIAKDTGARWVAMPEGSPRNHDVNDHMQEHGAEALEALLEQAQAPAHRFRLMSADELMMLPPLQWLVRGVLPAAGVACLYGPSGSGKSFLAIDAAAHIAAGRWWFGHRVTQAPVVYCALEGEHGIAQRVHAWKMRRGALPQSLHFMAQPFALLEDAQALAEAIKATGAGGGVVVIDTLNRAASGIDENSGAEMGLVIDACKALQAAAGGLVLLVHHTGKDLTRGLRGHSSLHAALDAAIEVTRGDAGRAWKVAKSKEGEDEAAHPFRLEVETIGADDEGDAITSCVVVPDETVQEVKAAKLPAGGNQRLILDALRPLFKASHDFGKGGGPSVRPCLELEAVLPKLRDSLAVEPDRKTERTRQAITGLVSRGVLGLGEGWIWLT</sequence>
<dbReference type="Pfam" id="PF13481">
    <property type="entry name" value="AAA_25"/>
    <property type="match status" value="1"/>
</dbReference>
<dbReference type="Gene3D" id="3.40.50.300">
    <property type="entry name" value="P-loop containing nucleotide triphosphate hydrolases"/>
    <property type="match status" value="1"/>
</dbReference>
<gene>
    <name evidence="3" type="ORF">EV672_101221</name>
</gene>
<keyword evidence="4" id="KW-1185">Reference proteome</keyword>
<evidence type="ECO:0000259" key="2">
    <source>
        <dbReference type="SMART" id="SM00382"/>
    </source>
</evidence>
<dbReference type="OrthoDB" id="8905164at2"/>
<name>A0A4R6RNA9_9BURK</name>
<organism evidence="3 4">
    <name type="scientific">Aquabacterium commune</name>
    <dbReference type="NCBI Taxonomy" id="70586"/>
    <lineage>
        <taxon>Bacteria</taxon>
        <taxon>Pseudomonadati</taxon>
        <taxon>Pseudomonadota</taxon>
        <taxon>Betaproteobacteria</taxon>
        <taxon>Burkholderiales</taxon>
        <taxon>Aquabacterium</taxon>
    </lineage>
</organism>
<evidence type="ECO:0000313" key="4">
    <source>
        <dbReference type="Proteomes" id="UP000294593"/>
    </source>
</evidence>
<accession>A0A4R6RNA9</accession>
<dbReference type="Pfam" id="PF08707">
    <property type="entry name" value="PriCT_2"/>
    <property type="match status" value="1"/>
</dbReference>
<dbReference type="RefSeq" id="WP_133605740.1">
    <property type="nucleotide sequence ID" value="NZ_SNXW01000001.1"/>
</dbReference>
<dbReference type="SMART" id="SM00382">
    <property type="entry name" value="AAA"/>
    <property type="match status" value="1"/>
</dbReference>
<reference evidence="3 4" key="1">
    <citation type="submission" date="2019-03" db="EMBL/GenBank/DDBJ databases">
        <title>Genomic Encyclopedia of Type Strains, Phase IV (KMG-IV): sequencing the most valuable type-strain genomes for metagenomic binning, comparative biology and taxonomic classification.</title>
        <authorList>
            <person name="Goeker M."/>
        </authorList>
    </citation>
    <scope>NUCLEOTIDE SEQUENCE [LARGE SCALE GENOMIC DNA]</scope>
    <source>
        <strain evidence="3 4">DSM 11901</strain>
    </source>
</reference>
<dbReference type="SUPFAM" id="SSF52540">
    <property type="entry name" value="P-loop containing nucleoside triphosphate hydrolases"/>
    <property type="match status" value="1"/>
</dbReference>
<dbReference type="AlphaFoldDB" id="A0A4R6RNA9"/>
<proteinExistence type="predicted"/>
<feature type="compositionally biased region" description="Low complexity" evidence="1">
    <location>
        <begin position="90"/>
        <end position="101"/>
    </location>
</feature>
<feature type="domain" description="AAA+ ATPase" evidence="2">
    <location>
        <begin position="339"/>
        <end position="511"/>
    </location>
</feature>
<feature type="region of interest" description="Disordered" evidence="1">
    <location>
        <begin position="83"/>
        <end position="109"/>
    </location>
</feature>
<evidence type="ECO:0000256" key="1">
    <source>
        <dbReference type="SAM" id="MobiDB-lite"/>
    </source>
</evidence>
<dbReference type="InterPro" id="IPR003593">
    <property type="entry name" value="AAA+_ATPase"/>
</dbReference>
<evidence type="ECO:0000313" key="3">
    <source>
        <dbReference type="EMBL" id="TDP88084.1"/>
    </source>
</evidence>
<dbReference type="GO" id="GO:0016817">
    <property type="term" value="F:hydrolase activity, acting on acid anhydrides"/>
    <property type="evidence" value="ECO:0007669"/>
    <property type="project" value="InterPro"/>
</dbReference>
<protein>
    <submittedName>
        <fullName evidence="3">Primase-like protein</fullName>
    </submittedName>
</protein>
<dbReference type="InterPro" id="IPR014819">
    <property type="entry name" value="PriCT_2"/>
</dbReference>